<dbReference type="AlphaFoldDB" id="A0A2N3QP40"/>
<protein>
    <submittedName>
        <fullName evidence="2">Uncharacterized protein</fullName>
    </submittedName>
</protein>
<comment type="caution">
    <text evidence="2">The sequence shown here is derived from an EMBL/GenBank/DDBJ whole genome shotgun (WGS) entry which is preliminary data.</text>
</comment>
<feature type="compositionally biased region" description="Basic and acidic residues" evidence="1">
    <location>
        <begin position="276"/>
        <end position="293"/>
    </location>
</feature>
<organism evidence="2 3">
    <name type="scientific">Bifidobacterium thermophilum</name>
    <dbReference type="NCBI Taxonomy" id="33905"/>
    <lineage>
        <taxon>Bacteria</taxon>
        <taxon>Bacillati</taxon>
        <taxon>Actinomycetota</taxon>
        <taxon>Actinomycetes</taxon>
        <taxon>Bifidobacteriales</taxon>
        <taxon>Bifidobacteriaceae</taxon>
        <taxon>Bifidobacterium</taxon>
    </lineage>
</organism>
<evidence type="ECO:0000313" key="3">
    <source>
        <dbReference type="Proteomes" id="UP000233727"/>
    </source>
</evidence>
<reference evidence="2 3" key="1">
    <citation type="submission" date="2017-10" db="EMBL/GenBank/DDBJ databases">
        <title>Bifidobacterium genomics.</title>
        <authorList>
            <person name="Lugli G.A."/>
            <person name="Milani C."/>
            <person name="Mancabelli L."/>
        </authorList>
    </citation>
    <scope>NUCLEOTIDE SEQUENCE [LARGE SCALE GENOMIC DNA]</scope>
    <source>
        <strain evidence="2 3">1542B</strain>
    </source>
</reference>
<evidence type="ECO:0000256" key="1">
    <source>
        <dbReference type="SAM" id="MobiDB-lite"/>
    </source>
</evidence>
<accession>A0A2N3QP40</accession>
<proteinExistence type="predicted"/>
<dbReference type="EMBL" id="PCGY01000002">
    <property type="protein sequence ID" value="PKU93466.1"/>
    <property type="molecule type" value="Genomic_DNA"/>
</dbReference>
<gene>
    <name evidence="2" type="ORF">CQR47_0241</name>
</gene>
<feature type="region of interest" description="Disordered" evidence="1">
    <location>
        <begin position="276"/>
        <end position="299"/>
    </location>
</feature>
<name>A0A2N3QP40_9BIFI</name>
<dbReference type="Proteomes" id="UP000233727">
    <property type="component" value="Unassembled WGS sequence"/>
</dbReference>
<sequence length="299" mass="31351">MTMMDGQVQDAVRRLASLPDIRDAAGRGAALTSLWPLTDAMMMGNDAKYAENLQVRESLVIAHVLTGLDVTRADAEYVYEGADTIPGRPQDIVDALLAANDACDAAAAYRGKADSTVFAGVAQALGASWNAEIAGDIADIVRRASQFAADNVVARDGADDAGNTSGAAESGTASEVLRVAGDLAVYTLAAAAMLRQSDAAQAGTAGACAVLLALNEWCDSVSLPRLFYSQQLLSQLMDAREANGDGVSDAFVSVIAQAAGAEWAQHRGDVLWDPKEAKRQAKEADERRNKAELSAKFSK</sequence>
<evidence type="ECO:0000313" key="2">
    <source>
        <dbReference type="EMBL" id="PKU93466.1"/>
    </source>
</evidence>